<organism evidence="2 3">
    <name type="scientific">Albidovulum aquaemixtae</name>
    <dbReference type="NCBI Taxonomy" id="1542388"/>
    <lineage>
        <taxon>Bacteria</taxon>
        <taxon>Pseudomonadati</taxon>
        <taxon>Pseudomonadota</taxon>
        <taxon>Alphaproteobacteria</taxon>
        <taxon>Rhodobacterales</taxon>
        <taxon>Paracoccaceae</taxon>
        <taxon>Albidovulum</taxon>
    </lineage>
</organism>
<dbReference type="AlphaFoldDB" id="A0A2R8B5M5"/>
<sequence length="228" mass="24380">MRPWPLLCALVLLPPAIPEPAAAQGIGLPGLPIGMVPVRRDLWVDSAASQNDLAAIRRRIAAAEQAVGLTFGRLGAAPVWQVCVTPTCDKRNGMTTRAMTLGGLVITVSSRAVADAKTYVHERVHAELHRAEGFAGRRKNALPNWFDEGMATVISGSVGYPARRSECRAYANWKLPPTRAAFTALSKQNGQGAGPVYKASACAVLAWLAQGRTPVDAVRLLRRGRSLP</sequence>
<dbReference type="RefSeq" id="WP_108852337.1">
    <property type="nucleotide sequence ID" value="NZ_OMOQ01000001.1"/>
</dbReference>
<keyword evidence="3" id="KW-1185">Reference proteome</keyword>
<accession>A0A2R8B5M5</accession>
<reference evidence="2 3" key="1">
    <citation type="submission" date="2018-03" db="EMBL/GenBank/DDBJ databases">
        <authorList>
            <person name="Keele B.F."/>
        </authorList>
    </citation>
    <scope>NUCLEOTIDE SEQUENCE [LARGE SCALE GENOMIC DNA]</scope>
    <source>
        <strain evidence="2 3">CECT 8626</strain>
    </source>
</reference>
<name>A0A2R8B5M5_9RHOB</name>
<feature type="chain" id="PRO_5015359462" description="DUF4157 domain-containing protein" evidence="1">
    <location>
        <begin position="24"/>
        <end position="228"/>
    </location>
</feature>
<dbReference type="EMBL" id="OMOQ01000001">
    <property type="protein sequence ID" value="SPH17948.1"/>
    <property type="molecule type" value="Genomic_DNA"/>
</dbReference>
<dbReference type="Proteomes" id="UP000244924">
    <property type="component" value="Unassembled WGS sequence"/>
</dbReference>
<dbReference type="OrthoDB" id="43895at2"/>
<keyword evidence="1" id="KW-0732">Signal</keyword>
<proteinExistence type="predicted"/>
<evidence type="ECO:0000313" key="3">
    <source>
        <dbReference type="Proteomes" id="UP000244924"/>
    </source>
</evidence>
<evidence type="ECO:0000256" key="1">
    <source>
        <dbReference type="SAM" id="SignalP"/>
    </source>
</evidence>
<feature type="signal peptide" evidence="1">
    <location>
        <begin position="1"/>
        <end position="23"/>
    </location>
</feature>
<protein>
    <recommendedName>
        <fullName evidence="4">DUF4157 domain-containing protein</fullName>
    </recommendedName>
</protein>
<evidence type="ECO:0008006" key="4">
    <source>
        <dbReference type="Google" id="ProtNLM"/>
    </source>
</evidence>
<gene>
    <name evidence="2" type="ORF">DEA8626_01477</name>
</gene>
<evidence type="ECO:0000313" key="2">
    <source>
        <dbReference type="EMBL" id="SPH17948.1"/>
    </source>
</evidence>